<comment type="caution">
    <text evidence="1">The sequence shown here is derived from an EMBL/GenBank/DDBJ whole genome shotgun (WGS) entry which is preliminary data.</text>
</comment>
<dbReference type="EMBL" id="JACYFS010000002">
    <property type="protein sequence ID" value="MBD8082502.1"/>
    <property type="molecule type" value="Genomic_DNA"/>
</dbReference>
<evidence type="ECO:0000313" key="2">
    <source>
        <dbReference type="Proteomes" id="UP000637299"/>
    </source>
</evidence>
<name>A0ABR8ZB34_9FLAO</name>
<proteinExistence type="predicted"/>
<gene>
    <name evidence="1" type="ORF">IC610_08745</name>
</gene>
<keyword evidence="2" id="KW-1185">Reference proteome</keyword>
<accession>A0ABR8ZB34</accession>
<dbReference type="RefSeq" id="WP_191736471.1">
    <property type="nucleotide sequence ID" value="NZ_JACYFS010000002.1"/>
</dbReference>
<evidence type="ECO:0000313" key="1">
    <source>
        <dbReference type="EMBL" id="MBD8082502.1"/>
    </source>
</evidence>
<dbReference type="Proteomes" id="UP000637299">
    <property type="component" value="Unassembled WGS sequence"/>
</dbReference>
<sequence>MKFILIIFFTLLILSCQKTPVKTEIPKAVKKIEHSETEKDLTEESNLDCGGFFKKIVLSSNLTALKSYEDIFLRIEDISETKIVLEIYVKNTGSDSPTGTRITENTVAWLHFLPGEEKLLDITADPQNPVELSFDENILKKYNYRKICGLTEKDSQTKTVLKSSIECQEIKGVMMKGEECLIRNISLEDAYDEIIKKSLVTDAEFLLKKLPAGNYSQKIGKKGIVEITYRLSQNKIDIEMLYEGGITEIHLMKKDQNVKRQIIYNFD</sequence>
<reference evidence="1 2" key="1">
    <citation type="submission" date="2020-09" db="EMBL/GenBank/DDBJ databases">
        <title>Genome seq and assembly of Chryseobacterium sp.</title>
        <authorList>
            <person name="Chhetri G."/>
        </authorList>
    </citation>
    <scope>NUCLEOTIDE SEQUENCE [LARGE SCALE GENOMIC DNA]</scope>
    <source>
        <strain evidence="1 2">GCR10</strain>
    </source>
</reference>
<protein>
    <recommendedName>
        <fullName evidence="3">DUF4352 domain-containing protein</fullName>
    </recommendedName>
</protein>
<dbReference type="PROSITE" id="PS51257">
    <property type="entry name" value="PROKAR_LIPOPROTEIN"/>
    <property type="match status" value="1"/>
</dbReference>
<organism evidence="1 2">
    <name type="scientific">Chryseobacterium caseinilyticum</name>
    <dbReference type="NCBI Taxonomy" id="2771428"/>
    <lineage>
        <taxon>Bacteria</taxon>
        <taxon>Pseudomonadati</taxon>
        <taxon>Bacteroidota</taxon>
        <taxon>Flavobacteriia</taxon>
        <taxon>Flavobacteriales</taxon>
        <taxon>Weeksellaceae</taxon>
        <taxon>Chryseobacterium group</taxon>
        <taxon>Chryseobacterium</taxon>
    </lineage>
</organism>
<evidence type="ECO:0008006" key="3">
    <source>
        <dbReference type="Google" id="ProtNLM"/>
    </source>
</evidence>